<dbReference type="Pfam" id="PF00887">
    <property type="entry name" value="ACBP"/>
    <property type="match status" value="1"/>
</dbReference>
<reference evidence="8 9" key="1">
    <citation type="journal article" date="2019" name="Nat. Plants">
        <title>Genome sequencing of Musa balbisiana reveals subgenome evolution and function divergence in polyploid bananas.</title>
        <authorList>
            <person name="Yao X."/>
        </authorList>
    </citation>
    <scope>NUCLEOTIDE SEQUENCE [LARGE SCALE GENOMIC DNA]</scope>
    <source>
        <strain evidence="9">cv. DH-PKW</strain>
        <tissue evidence="8">Leaves</tissue>
    </source>
</reference>
<evidence type="ECO:0000256" key="3">
    <source>
        <dbReference type="ARBA" id="ARBA00023043"/>
    </source>
</evidence>
<dbReference type="EMBL" id="PYDT01000001">
    <property type="protein sequence ID" value="THU71796.1"/>
    <property type="molecule type" value="Genomic_DNA"/>
</dbReference>
<dbReference type="InterPro" id="IPR000582">
    <property type="entry name" value="Acyl-CoA-binding_protein"/>
</dbReference>
<dbReference type="InterPro" id="IPR002110">
    <property type="entry name" value="Ankyrin_rpt"/>
</dbReference>
<comment type="similarity">
    <text evidence="1">Belongs to the ACBP family.</text>
</comment>
<evidence type="ECO:0000256" key="4">
    <source>
        <dbReference type="ARBA" id="ARBA00023121"/>
    </source>
</evidence>
<dbReference type="Gene3D" id="1.25.40.20">
    <property type="entry name" value="Ankyrin repeat-containing domain"/>
    <property type="match status" value="2"/>
</dbReference>
<dbReference type="SUPFAM" id="SSF48403">
    <property type="entry name" value="Ankyrin repeat"/>
    <property type="match status" value="1"/>
</dbReference>
<dbReference type="PRINTS" id="PR01415">
    <property type="entry name" value="ANKYRIN"/>
</dbReference>
<feature type="repeat" description="ANK" evidence="5">
    <location>
        <begin position="278"/>
        <end position="310"/>
    </location>
</feature>
<gene>
    <name evidence="8" type="ORF">C4D60_Mb04t05290</name>
</gene>
<name>A0A4S8K9S8_MUSBA</name>
<comment type="caution">
    <text evidence="8">The sequence shown here is derived from an EMBL/GenBank/DDBJ whole genome shotgun (WGS) entry which is preliminary data.</text>
</comment>
<dbReference type="PANTHER" id="PTHR24119">
    <property type="entry name" value="ACYL-COA-BINDING DOMAIN-CONTAINING PROTEIN 6"/>
    <property type="match status" value="1"/>
</dbReference>
<evidence type="ECO:0000256" key="1">
    <source>
        <dbReference type="ARBA" id="ARBA00005567"/>
    </source>
</evidence>
<proteinExistence type="inferred from homology"/>
<dbReference type="GO" id="GO:0000062">
    <property type="term" value="F:fatty-acyl-CoA binding"/>
    <property type="evidence" value="ECO:0007669"/>
    <property type="project" value="InterPro"/>
</dbReference>
<feature type="transmembrane region" description="Helical" evidence="6">
    <location>
        <begin position="12"/>
        <end position="31"/>
    </location>
</feature>
<keyword evidence="2" id="KW-0677">Repeat</keyword>
<evidence type="ECO:0000256" key="2">
    <source>
        <dbReference type="ARBA" id="ARBA00022737"/>
    </source>
</evidence>
<evidence type="ECO:0000313" key="8">
    <source>
        <dbReference type="EMBL" id="THU71796.1"/>
    </source>
</evidence>
<dbReference type="SMART" id="SM00248">
    <property type="entry name" value="ANK"/>
    <property type="match status" value="3"/>
</dbReference>
<organism evidence="8 9">
    <name type="scientific">Musa balbisiana</name>
    <name type="common">Banana</name>
    <dbReference type="NCBI Taxonomy" id="52838"/>
    <lineage>
        <taxon>Eukaryota</taxon>
        <taxon>Viridiplantae</taxon>
        <taxon>Streptophyta</taxon>
        <taxon>Embryophyta</taxon>
        <taxon>Tracheophyta</taxon>
        <taxon>Spermatophyta</taxon>
        <taxon>Magnoliopsida</taxon>
        <taxon>Liliopsida</taxon>
        <taxon>Zingiberales</taxon>
        <taxon>Musaceae</taxon>
        <taxon>Musa</taxon>
    </lineage>
</organism>
<dbReference type="InterPro" id="IPR035984">
    <property type="entry name" value="Acyl-CoA-binding_sf"/>
</dbReference>
<keyword evidence="9" id="KW-1185">Reference proteome</keyword>
<keyword evidence="6" id="KW-1133">Transmembrane helix</keyword>
<dbReference type="Proteomes" id="UP000317650">
    <property type="component" value="Chromosome 4"/>
</dbReference>
<dbReference type="InterPro" id="IPR014352">
    <property type="entry name" value="FERM/acyl-CoA-bd_prot_sf"/>
</dbReference>
<dbReference type="Pfam" id="PF12796">
    <property type="entry name" value="Ank_2"/>
    <property type="match status" value="1"/>
</dbReference>
<feature type="repeat" description="ANK" evidence="5">
    <location>
        <begin position="245"/>
        <end position="277"/>
    </location>
</feature>
<evidence type="ECO:0000259" key="7">
    <source>
        <dbReference type="PROSITE" id="PS51228"/>
    </source>
</evidence>
<keyword evidence="6" id="KW-0812">Transmembrane</keyword>
<dbReference type="PROSITE" id="PS51228">
    <property type="entry name" value="ACB_2"/>
    <property type="match status" value="1"/>
</dbReference>
<protein>
    <recommendedName>
        <fullName evidence="7">ACB domain-containing protein</fullName>
    </recommendedName>
</protein>
<feature type="domain" description="ACB" evidence="7">
    <location>
        <begin position="92"/>
        <end position="183"/>
    </location>
</feature>
<dbReference type="AlphaFoldDB" id="A0A4S8K9S8"/>
<dbReference type="PROSITE" id="PS50297">
    <property type="entry name" value="ANK_REP_REGION"/>
    <property type="match status" value="2"/>
</dbReference>
<sequence>MGDWLELCQAVIIGLVCSFLIAKLISVAISFKEDNLRVVREHELTPHTPGDGGPSLLDVSEKAGEVTALLDKEKESLLDDDSDWEGIESTELDETFSAATAFVAATAADKNSAKVSNDVQLLLYGLYKIATEGPCTVPQPSALKMTARAKDWVLCPQKKLCRCTSILSVSYTLLGQMKKNDKDTLPSSSTEKGTMGPVFSSFVHEEESETDSKLEPIHGFARDGEADALLALIANGALVNSRDSEGRTPLHWAVDRGHFRVVEILLNKDADMNAKDNDGQTPLHYAVLCEREEIAELLIEHHADQHIKDSDGSSPLDLCRSRWDFMTTSK</sequence>
<dbReference type="Gene3D" id="1.20.80.10">
    <property type="match status" value="1"/>
</dbReference>
<dbReference type="SUPFAM" id="SSF47027">
    <property type="entry name" value="Acyl-CoA binding protein"/>
    <property type="match status" value="1"/>
</dbReference>
<keyword evidence="3 5" id="KW-0040">ANK repeat</keyword>
<keyword evidence="6" id="KW-0472">Membrane</keyword>
<evidence type="ECO:0000256" key="6">
    <source>
        <dbReference type="SAM" id="Phobius"/>
    </source>
</evidence>
<dbReference type="STRING" id="52838.A0A4S8K9S8"/>
<dbReference type="InterPro" id="IPR036770">
    <property type="entry name" value="Ankyrin_rpt-contain_sf"/>
</dbReference>
<accession>A0A4S8K9S8</accession>
<dbReference type="PANTHER" id="PTHR24119:SF0">
    <property type="entry name" value="ACYL-COA-BINDING DOMAIN-CONTAINING PROTEIN 6"/>
    <property type="match status" value="1"/>
</dbReference>
<evidence type="ECO:0000256" key="5">
    <source>
        <dbReference type="PROSITE-ProRule" id="PRU00023"/>
    </source>
</evidence>
<evidence type="ECO:0000313" key="9">
    <source>
        <dbReference type="Proteomes" id="UP000317650"/>
    </source>
</evidence>
<keyword evidence="4" id="KW-0446">Lipid-binding</keyword>
<dbReference type="PROSITE" id="PS50088">
    <property type="entry name" value="ANK_REPEAT"/>
    <property type="match status" value="2"/>
</dbReference>